<evidence type="ECO:0000313" key="3">
    <source>
        <dbReference type="Proteomes" id="UP000689195"/>
    </source>
</evidence>
<keyword evidence="1" id="KW-0472">Membrane</keyword>
<protein>
    <recommendedName>
        <fullName evidence="4">Transmembrane protein</fullName>
    </recommendedName>
</protein>
<dbReference type="AlphaFoldDB" id="A0A8S1X0L3"/>
<name>A0A8S1X0L3_9CILI</name>
<evidence type="ECO:0008006" key="4">
    <source>
        <dbReference type="Google" id="ProtNLM"/>
    </source>
</evidence>
<keyword evidence="1" id="KW-1133">Transmembrane helix</keyword>
<evidence type="ECO:0000256" key="1">
    <source>
        <dbReference type="SAM" id="Phobius"/>
    </source>
</evidence>
<dbReference type="Proteomes" id="UP000689195">
    <property type="component" value="Unassembled WGS sequence"/>
</dbReference>
<proteinExistence type="predicted"/>
<feature type="transmembrane region" description="Helical" evidence="1">
    <location>
        <begin position="12"/>
        <end position="31"/>
    </location>
</feature>
<evidence type="ECO:0000313" key="2">
    <source>
        <dbReference type="EMBL" id="CAD8194457.1"/>
    </source>
</evidence>
<organism evidence="2 3">
    <name type="scientific">Paramecium pentaurelia</name>
    <dbReference type="NCBI Taxonomy" id="43138"/>
    <lineage>
        <taxon>Eukaryota</taxon>
        <taxon>Sar</taxon>
        <taxon>Alveolata</taxon>
        <taxon>Ciliophora</taxon>
        <taxon>Intramacronucleata</taxon>
        <taxon>Oligohymenophorea</taxon>
        <taxon>Peniculida</taxon>
        <taxon>Parameciidae</taxon>
        <taxon>Paramecium</taxon>
    </lineage>
</organism>
<dbReference type="EMBL" id="CAJJDO010000106">
    <property type="protein sequence ID" value="CAD8194457.1"/>
    <property type="molecule type" value="Genomic_DNA"/>
</dbReference>
<keyword evidence="3" id="KW-1185">Reference proteome</keyword>
<gene>
    <name evidence="2" type="ORF">PPENT_87.1.T1060203</name>
</gene>
<reference evidence="2" key="1">
    <citation type="submission" date="2021-01" db="EMBL/GenBank/DDBJ databases">
        <authorList>
            <consortium name="Genoscope - CEA"/>
            <person name="William W."/>
        </authorList>
    </citation>
    <scope>NUCLEOTIDE SEQUENCE</scope>
</reference>
<sequence>MKFIGLINSLDAFTLLFGIIYTLVSMGLYYFNQNKSNQQGKQLYKLSELLIKIIKEICLNQDQCSTQPKQRAFQINKLIKWQKHINRKRFKYQLQHPEEFKKNINRIKMKLNYSKTLYKGKKIMNKNESYIKKQNELLVESKSMLPNTFLRLEEKNQKLIDLLAESGQINEQLKEEALQCIDQVQLFLNFINPVMI</sequence>
<keyword evidence="1" id="KW-0812">Transmembrane</keyword>
<accession>A0A8S1X0L3</accession>
<comment type="caution">
    <text evidence="2">The sequence shown here is derived from an EMBL/GenBank/DDBJ whole genome shotgun (WGS) entry which is preliminary data.</text>
</comment>